<feature type="compositionally biased region" description="Low complexity" evidence="11">
    <location>
        <begin position="118"/>
        <end position="128"/>
    </location>
</feature>
<evidence type="ECO:0000256" key="9">
    <source>
        <dbReference type="ARBA" id="ARBA00048679"/>
    </source>
</evidence>
<comment type="catalytic activity">
    <reaction evidence="9">
        <text>L-seryl-[protein] + ATP = O-phospho-L-seryl-[protein] + ADP + H(+)</text>
        <dbReference type="Rhea" id="RHEA:17989"/>
        <dbReference type="Rhea" id="RHEA-COMP:9863"/>
        <dbReference type="Rhea" id="RHEA-COMP:11604"/>
        <dbReference type="ChEBI" id="CHEBI:15378"/>
        <dbReference type="ChEBI" id="CHEBI:29999"/>
        <dbReference type="ChEBI" id="CHEBI:30616"/>
        <dbReference type="ChEBI" id="CHEBI:83421"/>
        <dbReference type="ChEBI" id="CHEBI:456216"/>
        <dbReference type="EC" id="2.7.11.1"/>
    </reaction>
</comment>
<dbReference type="InterPro" id="IPR000719">
    <property type="entry name" value="Prot_kinase_dom"/>
</dbReference>
<feature type="compositionally biased region" description="Pro residues" evidence="11">
    <location>
        <begin position="456"/>
        <end position="465"/>
    </location>
</feature>
<keyword evidence="4" id="KW-0808">Transferase</keyword>
<protein>
    <recommendedName>
        <fullName evidence="2">non-specific serine/threonine protein kinase</fullName>
        <ecNumber evidence="2">2.7.11.1</ecNumber>
    </recommendedName>
</protein>
<feature type="compositionally biased region" description="Pro residues" evidence="11">
    <location>
        <begin position="260"/>
        <end position="270"/>
    </location>
</feature>
<keyword evidence="7 10" id="KW-0067">ATP-binding</keyword>
<feature type="compositionally biased region" description="Basic and acidic residues" evidence="11">
    <location>
        <begin position="1187"/>
        <end position="1197"/>
    </location>
</feature>
<evidence type="ECO:0000256" key="5">
    <source>
        <dbReference type="ARBA" id="ARBA00022741"/>
    </source>
</evidence>
<dbReference type="EMBL" id="JAACFV010000140">
    <property type="protein sequence ID" value="KAF7504381.1"/>
    <property type="molecule type" value="Genomic_DNA"/>
</dbReference>
<dbReference type="SUPFAM" id="SSF56112">
    <property type="entry name" value="Protein kinase-like (PK-like)"/>
    <property type="match status" value="1"/>
</dbReference>
<keyword evidence="14" id="KW-1185">Reference proteome</keyword>
<reference evidence="13" key="1">
    <citation type="submission" date="2020-02" db="EMBL/GenBank/DDBJ databases">
        <authorList>
            <person name="Palmer J.M."/>
        </authorList>
    </citation>
    <scope>NUCLEOTIDE SEQUENCE</scope>
    <source>
        <strain evidence="13">EPUS1.4</strain>
        <tissue evidence="13">Thallus</tissue>
    </source>
</reference>
<dbReference type="PROSITE" id="PS50011">
    <property type="entry name" value="PROTEIN_KINASE_DOM"/>
    <property type="match status" value="1"/>
</dbReference>
<organism evidence="13 14">
    <name type="scientific">Endocarpon pusillum</name>
    <dbReference type="NCBI Taxonomy" id="364733"/>
    <lineage>
        <taxon>Eukaryota</taxon>
        <taxon>Fungi</taxon>
        <taxon>Dikarya</taxon>
        <taxon>Ascomycota</taxon>
        <taxon>Pezizomycotina</taxon>
        <taxon>Eurotiomycetes</taxon>
        <taxon>Chaetothyriomycetidae</taxon>
        <taxon>Verrucariales</taxon>
        <taxon>Verrucariaceae</taxon>
        <taxon>Endocarpon</taxon>
    </lineage>
</organism>
<dbReference type="EC" id="2.7.11.1" evidence="2"/>
<evidence type="ECO:0000313" key="13">
    <source>
        <dbReference type="EMBL" id="KAF7504381.1"/>
    </source>
</evidence>
<feature type="domain" description="Protein kinase" evidence="12">
    <location>
        <begin position="646"/>
        <end position="915"/>
    </location>
</feature>
<dbReference type="PANTHER" id="PTHR48012">
    <property type="entry name" value="STERILE20-LIKE KINASE, ISOFORM B-RELATED"/>
    <property type="match status" value="1"/>
</dbReference>
<evidence type="ECO:0000256" key="8">
    <source>
        <dbReference type="ARBA" id="ARBA00047899"/>
    </source>
</evidence>
<dbReference type="Gene3D" id="1.10.510.10">
    <property type="entry name" value="Transferase(Phosphotransferase) domain 1"/>
    <property type="match status" value="1"/>
</dbReference>
<dbReference type="AlphaFoldDB" id="A0A8H7AC26"/>
<feature type="compositionally biased region" description="Low complexity" evidence="11">
    <location>
        <begin position="368"/>
        <end position="377"/>
    </location>
</feature>
<feature type="region of interest" description="Disordered" evidence="11">
    <location>
        <begin position="1122"/>
        <end position="1270"/>
    </location>
</feature>
<feature type="region of interest" description="Disordered" evidence="11">
    <location>
        <begin position="443"/>
        <end position="468"/>
    </location>
</feature>
<feature type="compositionally biased region" description="Polar residues" evidence="11">
    <location>
        <begin position="1244"/>
        <end position="1256"/>
    </location>
</feature>
<feature type="compositionally biased region" description="Polar residues" evidence="11">
    <location>
        <begin position="1126"/>
        <end position="1140"/>
    </location>
</feature>
<evidence type="ECO:0000256" key="3">
    <source>
        <dbReference type="ARBA" id="ARBA00022527"/>
    </source>
</evidence>
<feature type="compositionally biased region" description="Polar residues" evidence="11">
    <location>
        <begin position="313"/>
        <end position="339"/>
    </location>
</feature>
<sequence length="1270" mass="138294">MISVPSVNGFQQTSASHADFILARLQVATCHLVSSAVAISYRTVEAPTVQPRSTKIQGLKSGFERGEVVKSEPPAPIFTSTAASSRLEFVASGTVAPTHFGTRRRRLLHPASDPALFPSSNSFPSSSSHLAREEPPVSFAVHRPGPRRTPLERRVRTQGLTQPHQLELPRLNFESNHSAGLFAADVGSHVDERSAPGQVRNLNQEQSVPDLVRSASPGSRVRARSLSVGLTLPTELELLVPSENSQPPPPIPPRAASRPNPYPSSTPAIPPRSLVRRRAVSYRNNPPVLASASRQGAHRVITTPIRALEIVSESPQRPHSRSSASDNSFRTEHLSSSPLARQVTPARKPQNPVTPEARSLGIAGTGSSGTTSFSSTSNEADYLRQGQGPSRAEHSAAESFGAIGDFSAGPQLRGILGSAANPDCGTSSSSPLAAFDFGFERQEDERLSGRGRSGRVPPPNTPAPAHPNIANFKFSFASLESAPQEASEEAKSTKLSLPELPPAGIGRGPRGLSSAIAERCRKFEVESPSARAKQTSRQSQVRAVSDEAGPRLKLSRSSRISSRISSGLPNTGTEEAALSEIAKGQTREQRSPTPNRPDSSEDMDFLHPESAAAMTEHRREAVRMAKSQEAAVVEKCKRSGAAAPPYTFDELIGKGSFGRVYKGRQTSSNKVVAIKVIDVDDTDFRAFGDAKDEQINDFNKEIRILRQAQESGAPNLNQMIEALPVHSQLWLVCEHCPGGSVKTLMRATNDKLGEKYITVVARELSKALKGLHDAGIMHRDIKAANVLIHEEGSLQLCDFGVATVLDKKTDKRRTFIGTLHWMPPELWDKDPEYSDEVDVWAFGCTLYECAVGKPPNADLREPQQLRTRMRRLNQSIELPEAGDFSSGLRNLVSYTLTPDAATRPSFSDVLAHEYLANTEETHPTRILSELVKVYYSWLYGGGQRASLFMPGGAAAASAPESLTTSDDEWNFSATDHFEKRMSSVLNIPDFSDLSEMQSMEGDSTPKGLRAAATGELSSEEQANFEERVRRGADLSNIFDPNKPNYEYVTKKDFVPIQQRRVSDLPLRAMSEERPYSIANQVIDLGEYDPHSYAVVTQAKDEKIKLADAATIKANRGNSKLYLDVPTSETSTTKPSMSANKGLSAANEAPRPATQDFSFPPKEWNTQEEEEEEEEGDKEADDAPGPSKPRDAAKHKTMEWNFASAMSEASAEPQQQEQQQQIRSSRRAPPPFLRSITEPVGADVSQRQASVSSTSTYDEADPFALDDPAPP</sequence>
<name>A0A8H7AC26_9EURO</name>
<dbReference type="Proteomes" id="UP000606974">
    <property type="component" value="Unassembled WGS sequence"/>
</dbReference>
<dbReference type="InterPro" id="IPR050629">
    <property type="entry name" value="STE20/SPS1-PAK"/>
</dbReference>
<evidence type="ECO:0000259" key="12">
    <source>
        <dbReference type="PROSITE" id="PS50011"/>
    </source>
</evidence>
<evidence type="ECO:0000256" key="7">
    <source>
        <dbReference type="ARBA" id="ARBA00022840"/>
    </source>
</evidence>
<dbReference type="PROSITE" id="PS00108">
    <property type="entry name" value="PROTEIN_KINASE_ST"/>
    <property type="match status" value="1"/>
</dbReference>
<evidence type="ECO:0000256" key="1">
    <source>
        <dbReference type="ARBA" id="ARBA00008874"/>
    </source>
</evidence>
<comment type="catalytic activity">
    <reaction evidence="8">
        <text>L-threonyl-[protein] + ATP = O-phospho-L-threonyl-[protein] + ADP + H(+)</text>
        <dbReference type="Rhea" id="RHEA:46608"/>
        <dbReference type="Rhea" id="RHEA-COMP:11060"/>
        <dbReference type="Rhea" id="RHEA-COMP:11605"/>
        <dbReference type="ChEBI" id="CHEBI:15378"/>
        <dbReference type="ChEBI" id="CHEBI:30013"/>
        <dbReference type="ChEBI" id="CHEBI:30616"/>
        <dbReference type="ChEBI" id="CHEBI:61977"/>
        <dbReference type="ChEBI" id="CHEBI:456216"/>
        <dbReference type="EC" id="2.7.11.1"/>
    </reaction>
</comment>
<feature type="compositionally biased region" description="Polar residues" evidence="11">
    <location>
        <begin position="532"/>
        <end position="542"/>
    </location>
</feature>
<feature type="compositionally biased region" description="Low complexity" evidence="11">
    <location>
        <begin position="1202"/>
        <end position="1222"/>
    </location>
</feature>
<evidence type="ECO:0000313" key="14">
    <source>
        <dbReference type="Proteomes" id="UP000606974"/>
    </source>
</evidence>
<accession>A0A8H7AC26</accession>
<feature type="region of interest" description="Disordered" evidence="11">
    <location>
        <begin position="198"/>
        <end position="226"/>
    </location>
</feature>
<evidence type="ECO:0000256" key="11">
    <source>
        <dbReference type="SAM" id="MobiDB-lite"/>
    </source>
</evidence>
<evidence type="ECO:0000256" key="6">
    <source>
        <dbReference type="ARBA" id="ARBA00022777"/>
    </source>
</evidence>
<dbReference type="InterPro" id="IPR008271">
    <property type="entry name" value="Ser/Thr_kinase_AS"/>
</dbReference>
<dbReference type="OrthoDB" id="248923at2759"/>
<feature type="non-terminal residue" evidence="13">
    <location>
        <position position="1270"/>
    </location>
</feature>
<feature type="compositionally biased region" description="Low complexity" evidence="11">
    <location>
        <begin position="555"/>
        <end position="566"/>
    </location>
</feature>
<dbReference type="GO" id="GO:0004674">
    <property type="term" value="F:protein serine/threonine kinase activity"/>
    <property type="evidence" value="ECO:0007669"/>
    <property type="project" value="UniProtKB-KW"/>
</dbReference>
<comment type="caution">
    <text evidence="13">The sequence shown here is derived from an EMBL/GenBank/DDBJ whole genome shotgun (WGS) entry which is preliminary data.</text>
</comment>
<dbReference type="PROSITE" id="PS00107">
    <property type="entry name" value="PROTEIN_KINASE_ATP"/>
    <property type="match status" value="1"/>
</dbReference>
<feature type="compositionally biased region" description="Acidic residues" evidence="11">
    <location>
        <begin position="1165"/>
        <end position="1181"/>
    </location>
</feature>
<dbReference type="InterPro" id="IPR011009">
    <property type="entry name" value="Kinase-like_dom_sf"/>
</dbReference>
<keyword evidence="6" id="KW-0418">Kinase</keyword>
<dbReference type="PANTHER" id="PTHR48012:SF10">
    <property type="entry name" value="FI20177P1"/>
    <property type="match status" value="1"/>
</dbReference>
<feature type="binding site" evidence="10">
    <location>
        <position position="675"/>
    </location>
    <ligand>
        <name>ATP</name>
        <dbReference type="ChEBI" id="CHEBI:30616"/>
    </ligand>
</feature>
<dbReference type="InterPro" id="IPR017441">
    <property type="entry name" value="Protein_kinase_ATP_BS"/>
</dbReference>
<feature type="region of interest" description="Disordered" evidence="11">
    <location>
        <begin position="480"/>
        <end position="604"/>
    </location>
</feature>
<evidence type="ECO:0000256" key="4">
    <source>
        <dbReference type="ARBA" id="ARBA00022679"/>
    </source>
</evidence>
<evidence type="ECO:0000256" key="10">
    <source>
        <dbReference type="PROSITE-ProRule" id="PRU10141"/>
    </source>
</evidence>
<evidence type="ECO:0000256" key="2">
    <source>
        <dbReference type="ARBA" id="ARBA00012513"/>
    </source>
</evidence>
<gene>
    <name evidence="13" type="ORF">GJ744_002438</name>
</gene>
<proteinExistence type="inferred from homology"/>
<keyword evidence="5 10" id="KW-0547">Nucleotide-binding</keyword>
<feature type="compositionally biased region" description="Low complexity" evidence="11">
    <location>
        <begin position="1261"/>
        <end position="1270"/>
    </location>
</feature>
<dbReference type="GO" id="GO:0005524">
    <property type="term" value="F:ATP binding"/>
    <property type="evidence" value="ECO:0007669"/>
    <property type="project" value="UniProtKB-UniRule"/>
</dbReference>
<feature type="region of interest" description="Disordered" evidence="11">
    <location>
        <begin position="118"/>
        <end position="148"/>
    </location>
</feature>
<comment type="similarity">
    <text evidence="1">Belongs to the protein kinase superfamily. STE Ser/Thr protein kinase family. STE20 subfamily.</text>
</comment>
<feature type="region of interest" description="Disordered" evidence="11">
    <location>
        <begin position="238"/>
        <end position="273"/>
    </location>
</feature>
<feature type="region of interest" description="Disordered" evidence="11">
    <location>
        <begin position="308"/>
        <end position="396"/>
    </location>
</feature>
<keyword evidence="3" id="KW-0723">Serine/threonine-protein kinase</keyword>
<dbReference type="Pfam" id="PF00069">
    <property type="entry name" value="Pkinase"/>
    <property type="match status" value="1"/>
</dbReference>
<dbReference type="SMART" id="SM00220">
    <property type="entry name" value="S_TKc"/>
    <property type="match status" value="1"/>
</dbReference>
<dbReference type="GO" id="GO:0005737">
    <property type="term" value="C:cytoplasm"/>
    <property type="evidence" value="ECO:0007669"/>
    <property type="project" value="TreeGrafter"/>
</dbReference>